<dbReference type="AlphaFoldDB" id="A0A0L8GCD1"/>
<reference evidence="1" key="1">
    <citation type="submission" date="2015-07" db="EMBL/GenBank/DDBJ databases">
        <title>MeaNS - Measles Nucleotide Surveillance Program.</title>
        <authorList>
            <person name="Tran T."/>
            <person name="Druce J."/>
        </authorList>
    </citation>
    <scope>NUCLEOTIDE SEQUENCE</scope>
    <source>
        <strain evidence="1">UCB-OBI-ISO-001</strain>
        <tissue evidence="1">Gonad</tissue>
    </source>
</reference>
<evidence type="ECO:0008006" key="2">
    <source>
        <dbReference type="Google" id="ProtNLM"/>
    </source>
</evidence>
<proteinExistence type="predicted"/>
<dbReference type="EMBL" id="KQ422816">
    <property type="protein sequence ID" value="KOF74175.1"/>
    <property type="molecule type" value="Genomic_DNA"/>
</dbReference>
<gene>
    <name evidence="1" type="ORF">OCBIM_22036639mg</name>
</gene>
<organism evidence="1">
    <name type="scientific">Octopus bimaculoides</name>
    <name type="common">California two-spotted octopus</name>
    <dbReference type="NCBI Taxonomy" id="37653"/>
    <lineage>
        <taxon>Eukaryota</taxon>
        <taxon>Metazoa</taxon>
        <taxon>Spiralia</taxon>
        <taxon>Lophotrochozoa</taxon>
        <taxon>Mollusca</taxon>
        <taxon>Cephalopoda</taxon>
        <taxon>Coleoidea</taxon>
        <taxon>Octopodiformes</taxon>
        <taxon>Octopoda</taxon>
        <taxon>Incirrata</taxon>
        <taxon>Octopodidae</taxon>
        <taxon>Octopus</taxon>
    </lineage>
</organism>
<sequence length="96" mass="11209">MVLHVGCVSFHNGCIETTLITGEQEGMRFLIPHIKLALNNSNLHFISERFTFPLRLCYSLSMNKTQRCIFNKIGIYLPHLVFSNGQLYEEFTRTWK</sequence>
<accession>A0A0L8GCD1</accession>
<evidence type="ECO:0000313" key="1">
    <source>
        <dbReference type="EMBL" id="KOF74175.1"/>
    </source>
</evidence>
<protein>
    <recommendedName>
        <fullName evidence="2">ATP-dependent DNA helicase</fullName>
    </recommendedName>
</protein>
<name>A0A0L8GCD1_OCTBM</name>